<dbReference type="Pfam" id="PF03929">
    <property type="entry name" value="PepSY_TM"/>
    <property type="match status" value="1"/>
</dbReference>
<dbReference type="Proteomes" id="UP000013909">
    <property type="component" value="Unassembled WGS sequence"/>
</dbReference>
<feature type="transmembrane region" description="Helical" evidence="2">
    <location>
        <begin position="221"/>
        <end position="241"/>
    </location>
</feature>
<evidence type="ECO:0000256" key="1">
    <source>
        <dbReference type="SAM" id="MobiDB-lite"/>
    </source>
</evidence>
<comment type="caution">
    <text evidence="3">The sequence shown here is derived from an EMBL/GenBank/DDBJ whole genome shotgun (WGS) entry which is preliminary data.</text>
</comment>
<evidence type="ECO:0000313" key="3">
    <source>
        <dbReference type="EMBL" id="EON78748.1"/>
    </source>
</evidence>
<keyword evidence="2 3" id="KW-0812">Transmembrane</keyword>
<accession>R7ZXK8</accession>
<dbReference type="OrthoDB" id="111691at2"/>
<dbReference type="AlphaFoldDB" id="R7ZXK8"/>
<reference evidence="3 4" key="1">
    <citation type="submission" date="2013-02" db="EMBL/GenBank/DDBJ databases">
        <title>A novel strain isolated from Lonar lake, Maharashtra, India.</title>
        <authorList>
            <person name="Singh A."/>
        </authorList>
    </citation>
    <scope>NUCLEOTIDE SEQUENCE [LARGE SCALE GENOMIC DNA]</scope>
    <source>
        <strain evidence="3 4">AK24</strain>
    </source>
</reference>
<dbReference type="RefSeq" id="WP_010852793.1">
    <property type="nucleotide sequence ID" value="NZ_AQHR01000022.1"/>
</dbReference>
<organism evidence="3 4">
    <name type="scientific">Lunatimonas lonarensis</name>
    <dbReference type="NCBI Taxonomy" id="1232681"/>
    <lineage>
        <taxon>Bacteria</taxon>
        <taxon>Pseudomonadati</taxon>
        <taxon>Bacteroidota</taxon>
        <taxon>Cytophagia</taxon>
        <taxon>Cytophagales</taxon>
        <taxon>Cyclobacteriaceae</taxon>
    </lineage>
</organism>
<feature type="region of interest" description="Disordered" evidence="1">
    <location>
        <begin position="398"/>
        <end position="431"/>
    </location>
</feature>
<evidence type="ECO:0000313" key="4">
    <source>
        <dbReference type="Proteomes" id="UP000013909"/>
    </source>
</evidence>
<keyword evidence="2" id="KW-1133">Transmembrane helix</keyword>
<keyword evidence="2" id="KW-0472">Membrane</keyword>
<feature type="transmembrane region" description="Helical" evidence="2">
    <location>
        <begin position="167"/>
        <end position="191"/>
    </location>
</feature>
<proteinExistence type="predicted"/>
<name>R7ZXK8_9BACT</name>
<keyword evidence="4" id="KW-1185">Reference proteome</keyword>
<dbReference type="PANTHER" id="PTHR34219">
    <property type="entry name" value="IRON-REGULATED INNER MEMBRANE PROTEIN-RELATED"/>
    <property type="match status" value="1"/>
</dbReference>
<feature type="transmembrane region" description="Helical" evidence="2">
    <location>
        <begin position="373"/>
        <end position="394"/>
    </location>
</feature>
<dbReference type="PANTHER" id="PTHR34219:SF3">
    <property type="entry name" value="BLL7967 PROTEIN"/>
    <property type="match status" value="1"/>
</dbReference>
<evidence type="ECO:0000256" key="2">
    <source>
        <dbReference type="SAM" id="Phobius"/>
    </source>
</evidence>
<dbReference type="STRING" id="1232681.ADIS_0645"/>
<feature type="transmembrane region" description="Helical" evidence="2">
    <location>
        <begin position="21"/>
        <end position="45"/>
    </location>
</feature>
<dbReference type="InterPro" id="IPR005625">
    <property type="entry name" value="PepSY-ass_TM"/>
</dbReference>
<gene>
    <name evidence="3" type="ORF">ADIS_0645</name>
</gene>
<feature type="compositionally biased region" description="Polar residues" evidence="1">
    <location>
        <begin position="414"/>
        <end position="423"/>
    </location>
</feature>
<protein>
    <submittedName>
        <fullName evidence="3">Putative iron-regulated transmembrane protein</fullName>
    </submittedName>
</protein>
<dbReference type="PATRIC" id="fig|1288963.3.peg.642"/>
<sequence>MNSKQINPGIWPKTRKFFNDVHLWLGLISGLVLLVVCFTGTVYVYHNEIREMGAPHLYHVKASAATAKLPLDEVLEKVIKQLPGELTAVQVPHDPKRTLQLSIREQNDNSRGGTTYFVNPYTAEILGTSKDPNRANEWLRTMFSLHRWLMLDRIEKPLIGELPNRTLGSYITGAATILFTLGVLTGIVIWVPRKVKNWKQGLKVKLGGSWKRTNHDLHNTLAFYSAIILFIMGVTGPFWSFPWYREGLQKSLGTYQEAPAGGRPGGRSEKSANDSPQAPLLSLNAYLAEADKHLPYPGDYRINLPRPGAAEISLTKSKVGFFAPAAADRITLQTSDAGLKTLDLFSEKPFNERVSSSIKALHMGDVYGGFSKIIYFISCLIATSLPITGTLIWINKMKKKKPGTKPQSPKKGNTETAPDNQPTWHRVARVQ</sequence>
<feature type="region of interest" description="Disordered" evidence="1">
    <location>
        <begin position="255"/>
        <end position="276"/>
    </location>
</feature>
<dbReference type="EMBL" id="AQHR01000022">
    <property type="protein sequence ID" value="EON78748.1"/>
    <property type="molecule type" value="Genomic_DNA"/>
</dbReference>